<protein>
    <submittedName>
        <fullName evidence="1">Uncharacterized protein</fullName>
    </submittedName>
</protein>
<gene>
    <name evidence="1" type="ORF">SAMN05421647_11372</name>
</gene>
<dbReference type="Proteomes" id="UP000186895">
    <property type="component" value="Unassembled WGS sequence"/>
</dbReference>
<dbReference type="InterPro" id="IPR059206">
    <property type="entry name" value="Sll1717-like"/>
</dbReference>
<dbReference type="EMBL" id="FTMN01000013">
    <property type="protein sequence ID" value="SIQ99793.1"/>
    <property type="molecule type" value="Genomic_DNA"/>
</dbReference>
<proteinExistence type="predicted"/>
<name>A0A1N6XBU7_9GAMM</name>
<dbReference type="STRING" id="49186.SAMN05421647_11372"/>
<evidence type="ECO:0000313" key="2">
    <source>
        <dbReference type="Proteomes" id="UP000186895"/>
    </source>
</evidence>
<dbReference type="NCBIfam" id="NF047389">
    <property type="entry name" value="ATPase_Sll1717"/>
    <property type="match status" value="1"/>
</dbReference>
<evidence type="ECO:0000313" key="1">
    <source>
        <dbReference type="EMBL" id="SIQ99793.1"/>
    </source>
</evidence>
<accession>A0A1N6XBU7</accession>
<organism evidence="1 2">
    <name type="scientific">Marinobacterium stanieri</name>
    <dbReference type="NCBI Taxonomy" id="49186"/>
    <lineage>
        <taxon>Bacteria</taxon>
        <taxon>Pseudomonadati</taxon>
        <taxon>Pseudomonadota</taxon>
        <taxon>Gammaproteobacteria</taxon>
        <taxon>Oceanospirillales</taxon>
        <taxon>Oceanospirillaceae</taxon>
        <taxon>Marinobacterium</taxon>
    </lineage>
</organism>
<sequence length="587" mass="69082">MAWRYAIYMEILVELVGHYKYKNNVDISQVRDHYTSWGSRRQSISTKIRKKLKSVLNESDSPQSRIADLSDNLELDLLEEVLLEALEKSEVQYVVFADRLDEGYSPDNLGVGIIDGFIQAAIDIKSRMKEKIVAFAFVRDNIYRAISKLDPDFTRNIEGQTLRLHWDEYNLFNLVCFRLKSAFNCEHENSVRIWNHYAAKELKGREGFRLALKLTLYRPRDILVLLNEAFLKANSNDRNQIILEDIEYTAKTISTNRLNDLHKEYEYIFPSIEEFTKSFYGCASEISVRDAKPLIDNVLSQDRFERRKQQDIFIFSDSRQVLQRLYSVGFIGIHNEQSASFVFCHDGKDPDREFSEETRILVHPCYWLSLAIGKSGIKLEEAEEIHDEYEIEITSESKAIRNRRIESLVQELHEIKEGREGAYDFESWCMNAIKIIFAGTLCNVEAHPNKNALQQRDIVATNLEESKFWKRVFNDYKTRQIIFEIKNYKEIGAVEYRQLNSYLSNDYGSFAFIVTRALNNNLEKGKELNWARELYYEHKKIIIVLSYKFIEKHLKKLRNPQKHDALDKELNSLLDTYVRRYFPNKCK</sequence>
<dbReference type="AlphaFoldDB" id="A0A1N6XBU7"/>
<reference evidence="1 2" key="1">
    <citation type="submission" date="2017-01" db="EMBL/GenBank/DDBJ databases">
        <authorList>
            <person name="Mah S.A."/>
            <person name="Swanson W.J."/>
            <person name="Moy G.W."/>
            <person name="Vacquier V.D."/>
        </authorList>
    </citation>
    <scope>NUCLEOTIDE SEQUENCE [LARGE SCALE GENOMIC DNA]</scope>
    <source>
        <strain evidence="1 2">DSM 7027</strain>
    </source>
</reference>
<keyword evidence="2" id="KW-1185">Reference proteome</keyword>